<evidence type="ECO:0000313" key="2">
    <source>
        <dbReference type="Proteomes" id="UP001620262"/>
    </source>
</evidence>
<dbReference type="EMBL" id="JBJDOT010000030">
    <property type="protein sequence ID" value="MFK3865782.1"/>
    <property type="molecule type" value="Genomic_DNA"/>
</dbReference>
<organism evidence="1 2">
    <name type="scientific">Pseudoalteromonas rhizosphaerae</name>
    <dbReference type="NCBI Taxonomy" id="2518973"/>
    <lineage>
        <taxon>Bacteria</taxon>
        <taxon>Pseudomonadati</taxon>
        <taxon>Pseudomonadota</taxon>
        <taxon>Gammaproteobacteria</taxon>
        <taxon>Alteromonadales</taxon>
        <taxon>Pseudoalteromonadaceae</taxon>
        <taxon>Pseudoalteromonas</taxon>
    </lineage>
</organism>
<dbReference type="RefSeq" id="WP_404676118.1">
    <property type="nucleotide sequence ID" value="NZ_JBJDOT010000030.1"/>
</dbReference>
<reference evidence="1 2" key="1">
    <citation type="submission" date="2024-11" db="EMBL/GenBank/DDBJ databases">
        <title>The Natural Products Discovery Center: Release of the First 8490 Sequenced Strains for Exploring Actinobacteria Biosynthetic Diversity.</title>
        <authorList>
            <person name="Kalkreuter E."/>
            <person name="Kautsar S.A."/>
            <person name="Yang D."/>
            <person name="Bader C.D."/>
            <person name="Teijaro C.N."/>
            <person name="Fluegel L."/>
            <person name="Davis C.M."/>
            <person name="Simpson J.R."/>
            <person name="Lauterbach L."/>
            <person name="Steele A.D."/>
            <person name="Gui C."/>
            <person name="Meng S."/>
            <person name="Li G."/>
            <person name="Viehrig K."/>
            <person name="Ye F."/>
            <person name="Su P."/>
            <person name="Kiefer A.F."/>
            <person name="Nichols A."/>
            <person name="Cepeda A.J."/>
            <person name="Yan W."/>
            <person name="Fan B."/>
            <person name="Jiang Y."/>
            <person name="Adhikari A."/>
            <person name="Zheng C.-J."/>
            <person name="Schuster L."/>
            <person name="Cowan T.M."/>
            <person name="Smanski M.J."/>
            <person name="Chevrette M.G."/>
            <person name="De Carvalho L.P.S."/>
            <person name="Shen B."/>
        </authorList>
    </citation>
    <scope>NUCLEOTIDE SEQUENCE [LARGE SCALE GENOMIC DNA]</scope>
    <source>
        <strain evidence="1 2">NPDC078403</strain>
    </source>
</reference>
<evidence type="ECO:0000313" key="1">
    <source>
        <dbReference type="EMBL" id="MFK3865782.1"/>
    </source>
</evidence>
<accession>A0ABW8L180</accession>
<sequence>MPEYIIDMPQAGYGALIVNEAHCIFYDYMDTQLNVGSKHCEIEKYIFNLT</sequence>
<name>A0ABW8L180_9GAMM</name>
<keyword evidence="2" id="KW-1185">Reference proteome</keyword>
<protein>
    <submittedName>
        <fullName evidence="1">Uncharacterized protein</fullName>
    </submittedName>
</protein>
<comment type="caution">
    <text evidence="1">The sequence shown here is derived from an EMBL/GenBank/DDBJ whole genome shotgun (WGS) entry which is preliminary data.</text>
</comment>
<proteinExistence type="predicted"/>
<gene>
    <name evidence="1" type="ORF">ACI2JU_18165</name>
</gene>
<dbReference type="Proteomes" id="UP001620262">
    <property type="component" value="Unassembled WGS sequence"/>
</dbReference>